<dbReference type="EMBL" id="JMFG01000002">
    <property type="protein sequence ID" value="KDA55025.1"/>
    <property type="molecule type" value="Genomic_DNA"/>
</dbReference>
<keyword evidence="2 9" id="KW-0547">Nucleotide-binding</keyword>
<sequence>MAQDDKVNTSRRGRRRREESNPEGLPVVVEDEALEAEAASEGGERLNIRTLQDMSIGQLTDIARELGVENPAGMRKQELIFKILQAQTEREGLIFGEGVLEILPDGYGFLRAPDYNYLPGPDDIYVSPSQIRRFNLRTGDTVSGQIRPPREGERYFALIKVEAVNFEPPEVAQEKILFDNLTPLYPMERINLELEGNMTCRVMNLLTPIGKGQRGLIVAPPRTGKTMMLQAIANAITTNHPEIVLIVLLIDERPEEVTDMQRSVKGEVISSTFDEPAYRHVQVAEMVLEKAKRLVEHKRDVVILLDSITRLARAYNTVVPPSGKVLSGGVDSNALQKPKRFFGAARNIEEGGSLTIIGTALIDTGSRMDDVIFEEFKGTGNMEVHLDRKLVEKRIFPAIDINKSGTRKEELLLDPWELKRVWVLRKVLTPLSTVEAMELLLERLERTRTNREFLESMSQGG</sequence>
<keyword evidence="3 9" id="KW-0378">Hydrolase</keyword>
<comment type="function">
    <text evidence="9">Facilitates transcription termination by a mechanism that involves Rho binding to the nascent RNA, activation of Rho's RNA-dependent ATPase activity, and release of the mRNA from the DNA template.</text>
</comment>
<organism evidence="14 15">
    <name type="scientific">Thermoanaerobaculum aquaticum</name>
    <dbReference type="NCBI Taxonomy" id="1312852"/>
    <lineage>
        <taxon>Bacteria</taxon>
        <taxon>Pseudomonadati</taxon>
        <taxon>Acidobacteriota</taxon>
        <taxon>Thermoanaerobaculia</taxon>
        <taxon>Thermoanaerobaculales</taxon>
        <taxon>Thermoanaerobaculaceae</taxon>
        <taxon>Thermoanaerobaculum</taxon>
    </lineage>
</organism>
<evidence type="ECO:0000256" key="5">
    <source>
        <dbReference type="ARBA" id="ARBA00022840"/>
    </source>
</evidence>
<dbReference type="STRING" id="1312852.EG19_04310"/>
<accession>A0A062Y2M1</accession>
<dbReference type="InterPro" id="IPR027417">
    <property type="entry name" value="P-loop_NTPase"/>
</dbReference>
<dbReference type="GO" id="GO:0016787">
    <property type="term" value="F:hydrolase activity"/>
    <property type="evidence" value="ECO:0007669"/>
    <property type="project" value="UniProtKB-KW"/>
</dbReference>
<evidence type="ECO:0000256" key="6">
    <source>
        <dbReference type="ARBA" id="ARBA00022884"/>
    </source>
</evidence>
<dbReference type="GO" id="GO:0004386">
    <property type="term" value="F:helicase activity"/>
    <property type="evidence" value="ECO:0007669"/>
    <property type="project" value="UniProtKB-UniRule"/>
</dbReference>
<dbReference type="CDD" id="cd01128">
    <property type="entry name" value="rho_factor_C"/>
    <property type="match status" value="1"/>
</dbReference>
<keyword evidence="15" id="KW-1185">Reference proteome</keyword>
<name>A0A062Y2M1_9BACT</name>
<protein>
    <recommendedName>
        <fullName evidence="9 10">Transcription termination factor Rho</fullName>
        <ecNumber evidence="9 10">3.6.4.-</ecNumber>
    </recommendedName>
    <alternativeName>
        <fullName evidence="9">ATP-dependent helicase Rho</fullName>
    </alternativeName>
</protein>
<comment type="caution">
    <text evidence="14">The sequence shown here is derived from an EMBL/GenBank/DDBJ whole genome shotgun (WGS) entry which is preliminary data.</text>
</comment>
<keyword evidence="1 9" id="KW-0806">Transcription termination</keyword>
<evidence type="ECO:0000256" key="12">
    <source>
        <dbReference type="SAM" id="MobiDB-lite"/>
    </source>
</evidence>
<evidence type="ECO:0000256" key="4">
    <source>
        <dbReference type="ARBA" id="ARBA00022806"/>
    </source>
</evidence>
<dbReference type="InterPro" id="IPR011129">
    <property type="entry name" value="CSD"/>
</dbReference>
<dbReference type="SMART" id="SM00382">
    <property type="entry name" value="AAA"/>
    <property type="match status" value="1"/>
</dbReference>
<dbReference type="Pfam" id="PF07498">
    <property type="entry name" value="Rho_N"/>
    <property type="match status" value="1"/>
</dbReference>
<gene>
    <name evidence="9 14" type="primary">rho</name>
    <name evidence="14" type="ORF">EG19_04310</name>
</gene>
<dbReference type="SMART" id="SM00959">
    <property type="entry name" value="Rho_N"/>
    <property type="match status" value="1"/>
</dbReference>
<dbReference type="Proteomes" id="UP000027284">
    <property type="component" value="Unassembled WGS sequence"/>
</dbReference>
<dbReference type="InterPro" id="IPR011113">
    <property type="entry name" value="Rho_RNA-bd"/>
</dbReference>
<dbReference type="GO" id="GO:0008186">
    <property type="term" value="F:ATP-dependent activity, acting on RNA"/>
    <property type="evidence" value="ECO:0007669"/>
    <property type="project" value="UniProtKB-UniRule"/>
</dbReference>
<dbReference type="Pfam" id="PF07497">
    <property type="entry name" value="Rho_RNA_bind"/>
    <property type="match status" value="1"/>
</dbReference>
<dbReference type="Pfam" id="PF00006">
    <property type="entry name" value="ATP-synt_ab"/>
    <property type="match status" value="1"/>
</dbReference>
<dbReference type="InterPro" id="IPR041703">
    <property type="entry name" value="Rho_factor_ATP-bd"/>
</dbReference>
<dbReference type="InterPro" id="IPR003593">
    <property type="entry name" value="AAA+_ATPase"/>
</dbReference>
<dbReference type="RefSeq" id="WP_081799810.1">
    <property type="nucleotide sequence ID" value="NZ_JMFG01000002.1"/>
</dbReference>
<dbReference type="AlphaFoldDB" id="A0A062Y2M1"/>
<evidence type="ECO:0000256" key="10">
    <source>
        <dbReference type="NCBIfam" id="TIGR00767"/>
    </source>
</evidence>
<dbReference type="GO" id="GO:0003723">
    <property type="term" value="F:RNA binding"/>
    <property type="evidence" value="ECO:0007669"/>
    <property type="project" value="UniProtKB-UniRule"/>
</dbReference>
<keyword evidence="4 9" id="KW-0347">Helicase</keyword>
<dbReference type="Gene3D" id="2.40.50.140">
    <property type="entry name" value="Nucleic acid-binding proteins"/>
    <property type="match status" value="1"/>
</dbReference>
<dbReference type="PROSITE" id="PS51856">
    <property type="entry name" value="RHO_RNA_BD"/>
    <property type="match status" value="1"/>
</dbReference>
<feature type="binding site" evidence="9">
    <location>
        <begin position="222"/>
        <end position="227"/>
    </location>
    <ligand>
        <name>ATP</name>
        <dbReference type="ChEBI" id="CHEBI:30616"/>
    </ligand>
</feature>
<dbReference type="FunFam" id="3.40.50.300:FF:000072">
    <property type="entry name" value="Transcription termination factor Rho"/>
    <property type="match status" value="1"/>
</dbReference>
<dbReference type="InterPro" id="IPR004665">
    <property type="entry name" value="Term_rho"/>
</dbReference>
<feature type="region of interest" description="Disordered" evidence="12">
    <location>
        <begin position="1"/>
        <end position="29"/>
    </location>
</feature>
<evidence type="ECO:0000256" key="7">
    <source>
        <dbReference type="ARBA" id="ARBA00023015"/>
    </source>
</evidence>
<dbReference type="GO" id="GO:0005829">
    <property type="term" value="C:cytosol"/>
    <property type="evidence" value="ECO:0007669"/>
    <property type="project" value="UniProtKB-ARBA"/>
</dbReference>
<dbReference type="SUPFAM" id="SSF68912">
    <property type="entry name" value="Rho N-terminal domain-like"/>
    <property type="match status" value="1"/>
</dbReference>
<comment type="caution">
    <text evidence="9">Lacks conserved residue(s) required for the propagation of feature annotation.</text>
</comment>
<evidence type="ECO:0000256" key="8">
    <source>
        <dbReference type="ARBA" id="ARBA00023163"/>
    </source>
</evidence>
<dbReference type="GO" id="GO:0005524">
    <property type="term" value="F:ATP binding"/>
    <property type="evidence" value="ECO:0007669"/>
    <property type="project" value="UniProtKB-UniRule"/>
</dbReference>
<dbReference type="InterPro" id="IPR000194">
    <property type="entry name" value="ATPase_F1/V1/A1_a/bsu_nucl-bd"/>
</dbReference>
<dbReference type="NCBIfam" id="NF006886">
    <property type="entry name" value="PRK09376.1"/>
    <property type="match status" value="1"/>
</dbReference>
<comment type="subunit">
    <text evidence="9">Homohexamer. The homohexamer assembles into an open ring structure.</text>
</comment>
<dbReference type="EC" id="3.6.4.-" evidence="9 10"/>
<dbReference type="SUPFAM" id="SSF50249">
    <property type="entry name" value="Nucleic acid-binding proteins"/>
    <property type="match status" value="1"/>
</dbReference>
<dbReference type="FunFam" id="2.40.50.140:FF:000010">
    <property type="entry name" value="Transcription termination factor Rho"/>
    <property type="match status" value="1"/>
</dbReference>
<keyword evidence="6 9" id="KW-0694">RNA-binding</keyword>
<dbReference type="InterPro" id="IPR036269">
    <property type="entry name" value="Rho_N_sf"/>
</dbReference>
<feature type="binding site" evidence="9">
    <location>
        <position position="253"/>
    </location>
    <ligand>
        <name>ATP</name>
        <dbReference type="ChEBI" id="CHEBI:30616"/>
    </ligand>
</feature>
<evidence type="ECO:0000256" key="1">
    <source>
        <dbReference type="ARBA" id="ARBA00022472"/>
    </source>
</evidence>
<evidence type="ECO:0000256" key="9">
    <source>
        <dbReference type="HAMAP-Rule" id="MF_01884"/>
    </source>
</evidence>
<dbReference type="CDD" id="cd04459">
    <property type="entry name" value="Rho_CSD"/>
    <property type="match status" value="1"/>
</dbReference>
<feature type="binding site" evidence="9">
    <location>
        <begin position="210"/>
        <end position="215"/>
    </location>
    <ligand>
        <name>ATP</name>
        <dbReference type="ChEBI" id="CHEBI:30616"/>
    </ligand>
</feature>
<dbReference type="NCBIfam" id="TIGR00767">
    <property type="entry name" value="rho"/>
    <property type="match status" value="1"/>
</dbReference>
<evidence type="ECO:0000256" key="3">
    <source>
        <dbReference type="ARBA" id="ARBA00022801"/>
    </source>
</evidence>
<dbReference type="PANTHER" id="PTHR46425:SF1">
    <property type="entry name" value="TRANSCRIPTION TERMINATION FACTOR RHO"/>
    <property type="match status" value="1"/>
</dbReference>
<comment type="similarity">
    <text evidence="9 11">Belongs to the Rho family.</text>
</comment>
<dbReference type="SMART" id="SM00357">
    <property type="entry name" value="CSP"/>
    <property type="match status" value="1"/>
</dbReference>
<dbReference type="InterPro" id="IPR012340">
    <property type="entry name" value="NA-bd_OB-fold"/>
</dbReference>
<dbReference type="InterPro" id="IPR011112">
    <property type="entry name" value="Rho-like_N"/>
</dbReference>
<evidence type="ECO:0000313" key="15">
    <source>
        <dbReference type="Proteomes" id="UP000027284"/>
    </source>
</evidence>
<evidence type="ECO:0000256" key="2">
    <source>
        <dbReference type="ARBA" id="ARBA00022741"/>
    </source>
</evidence>
<keyword evidence="5 9" id="KW-0067">ATP-binding</keyword>
<dbReference type="HAMAP" id="MF_01884">
    <property type="entry name" value="Rho"/>
    <property type="match status" value="1"/>
</dbReference>
<evidence type="ECO:0000313" key="14">
    <source>
        <dbReference type="EMBL" id="KDA55025.1"/>
    </source>
</evidence>
<evidence type="ECO:0000259" key="13">
    <source>
        <dbReference type="PROSITE" id="PS51856"/>
    </source>
</evidence>
<keyword evidence="7 9" id="KW-0805">Transcription regulation</keyword>
<dbReference type="OrthoDB" id="9805197at2"/>
<evidence type="ECO:0000256" key="11">
    <source>
        <dbReference type="PROSITE-ProRule" id="PRU01203"/>
    </source>
</evidence>
<dbReference type="SUPFAM" id="SSF52540">
    <property type="entry name" value="P-loop containing nucleoside triphosphate hydrolases"/>
    <property type="match status" value="1"/>
</dbReference>
<dbReference type="Gene3D" id="1.10.720.10">
    <property type="match status" value="1"/>
</dbReference>
<keyword evidence="8 9" id="KW-0804">Transcription</keyword>
<proteinExistence type="inferred from homology"/>
<dbReference type="GO" id="GO:0006353">
    <property type="term" value="P:DNA-templated transcription termination"/>
    <property type="evidence" value="ECO:0007669"/>
    <property type="project" value="UniProtKB-UniRule"/>
</dbReference>
<dbReference type="Gene3D" id="3.40.50.300">
    <property type="entry name" value="P-loop containing nucleotide triphosphate hydrolases"/>
    <property type="match status" value="1"/>
</dbReference>
<reference evidence="14 15" key="1">
    <citation type="submission" date="2014-04" db="EMBL/GenBank/DDBJ databases">
        <title>The Genome Sequence of Thermoanaerobaculum aquaticum MP-01, The First Cultivated Group 23 Acidobacterium.</title>
        <authorList>
            <person name="Stamps B.W."/>
            <person name="Losey N.A."/>
            <person name="Lawson P.A."/>
            <person name="Stevenson B.S."/>
        </authorList>
    </citation>
    <scope>NUCLEOTIDE SEQUENCE [LARGE SCALE GENOMIC DNA]</scope>
    <source>
        <strain evidence="14 15">MP-01</strain>
    </source>
</reference>
<feature type="domain" description="Rho RNA-BD" evidence="13">
    <location>
        <begin position="93"/>
        <end position="168"/>
    </location>
</feature>
<dbReference type="PANTHER" id="PTHR46425">
    <property type="entry name" value="TRANSCRIPTION TERMINATION FACTOR RHO"/>
    <property type="match status" value="1"/>
</dbReference>